<feature type="signal peptide" evidence="1">
    <location>
        <begin position="1"/>
        <end position="23"/>
    </location>
</feature>
<dbReference type="Proteomes" id="UP000254794">
    <property type="component" value="Unassembled WGS sequence"/>
</dbReference>
<name>A0A378JIF6_9GAMM</name>
<feature type="chain" id="PRO_5016638855" evidence="1">
    <location>
        <begin position="24"/>
        <end position="102"/>
    </location>
</feature>
<accession>A0A378JIF6</accession>
<evidence type="ECO:0000313" key="3">
    <source>
        <dbReference type="Proteomes" id="UP000254794"/>
    </source>
</evidence>
<protein>
    <submittedName>
        <fullName evidence="2">Uncharacterized protein</fullName>
    </submittedName>
</protein>
<keyword evidence="1" id="KW-0732">Signal</keyword>
<dbReference type="OrthoDB" id="5648639at2"/>
<dbReference type="RefSeq" id="WP_131740671.1">
    <property type="nucleotide sequence ID" value="NZ_CAAAHP010000004.1"/>
</dbReference>
<gene>
    <name evidence="2" type="ORF">NCTC13316_00529</name>
</gene>
<evidence type="ECO:0000256" key="1">
    <source>
        <dbReference type="SAM" id="SignalP"/>
    </source>
</evidence>
<dbReference type="AlphaFoldDB" id="A0A378JIF6"/>
<evidence type="ECO:0000313" key="2">
    <source>
        <dbReference type="EMBL" id="STX50448.1"/>
    </source>
</evidence>
<dbReference type="EMBL" id="UGOD01000001">
    <property type="protein sequence ID" value="STX50448.1"/>
    <property type="molecule type" value="Genomic_DNA"/>
</dbReference>
<keyword evidence="3" id="KW-1185">Reference proteome</keyword>
<proteinExistence type="predicted"/>
<reference evidence="2 3" key="1">
    <citation type="submission" date="2018-06" db="EMBL/GenBank/DDBJ databases">
        <authorList>
            <consortium name="Pathogen Informatics"/>
            <person name="Doyle S."/>
        </authorList>
    </citation>
    <scope>NUCLEOTIDE SEQUENCE [LARGE SCALE GENOMIC DNA]</scope>
    <source>
        <strain evidence="2 3">NCTC13316</strain>
    </source>
</reference>
<organism evidence="2 3">
    <name type="scientific">Legionella busanensis</name>
    <dbReference type="NCBI Taxonomy" id="190655"/>
    <lineage>
        <taxon>Bacteria</taxon>
        <taxon>Pseudomonadati</taxon>
        <taxon>Pseudomonadota</taxon>
        <taxon>Gammaproteobacteria</taxon>
        <taxon>Legionellales</taxon>
        <taxon>Legionellaceae</taxon>
        <taxon>Legionella</taxon>
    </lineage>
</organism>
<sequence length="102" mass="11258">MDTLKPLGLISILTFSLIGATSAATNINVTSETSKVNITSAQKTFNIATDYIGSGRIRSYEYCSRNVFKPCMKSGGSYRYCNKQHHLCTYGHLYNCIKGSKC</sequence>